<gene>
    <name evidence="3" type="ORF">JCM31826_07300</name>
</gene>
<dbReference type="EMBL" id="BHZE01000005">
    <property type="protein sequence ID" value="GCD77248.1"/>
    <property type="molecule type" value="Genomic_DNA"/>
</dbReference>
<comment type="caution">
    <text evidence="3">The sequence shown here is derived from an EMBL/GenBank/DDBJ whole genome shotgun (WGS) entry which is preliminary data.</text>
</comment>
<accession>A0A401XJR0</accession>
<dbReference type="AlphaFoldDB" id="A0A401XJR0"/>
<dbReference type="RefSeq" id="WP_124397309.1">
    <property type="nucleotide sequence ID" value="NZ_BHZE01000005.1"/>
</dbReference>
<feature type="domain" description="Secretion system C-terminal sorting" evidence="2">
    <location>
        <begin position="104"/>
        <end position="175"/>
    </location>
</feature>
<sequence length="177" mass="19880">MKTKPYDHQAKTNYFHQINIGSPGQTANNRWINNIVQNKINGFLSNPSPVPNYYWNISQGIDYDPSPNPNIINSINTATIYSCISAPAYRPLDAAEIPTPEIQLYPNPFTDLLNIQGNGLHLVDIVLYTLHGQLVIQKNQMSLSEQVTLDLHELPAGIYMLSVHQGGHQNVYKVVKQ</sequence>
<dbReference type="InterPro" id="IPR026444">
    <property type="entry name" value="Secre_tail"/>
</dbReference>
<reference evidence="3 4" key="1">
    <citation type="submission" date="2018-11" db="EMBL/GenBank/DDBJ databases">
        <title>Schleiferia aggregans sp. nov., a moderately thermophilic heterotrophic bacterium isolated from microbial mats at a terrestrial hot spring.</title>
        <authorList>
            <person name="Iino T."/>
            <person name="Ohkuma M."/>
            <person name="Haruta S."/>
        </authorList>
    </citation>
    <scope>NUCLEOTIDE SEQUENCE [LARGE SCALE GENOMIC DNA]</scope>
    <source>
        <strain evidence="3 4">LA</strain>
    </source>
</reference>
<keyword evidence="1" id="KW-0732">Signal</keyword>
<evidence type="ECO:0000313" key="4">
    <source>
        <dbReference type="Proteomes" id="UP000286715"/>
    </source>
</evidence>
<dbReference type="OrthoDB" id="869215at2"/>
<evidence type="ECO:0000256" key="1">
    <source>
        <dbReference type="ARBA" id="ARBA00022729"/>
    </source>
</evidence>
<dbReference type="Proteomes" id="UP000286715">
    <property type="component" value="Unassembled WGS sequence"/>
</dbReference>
<dbReference type="Pfam" id="PF18962">
    <property type="entry name" value="Por_Secre_tail"/>
    <property type="match status" value="1"/>
</dbReference>
<proteinExistence type="predicted"/>
<protein>
    <recommendedName>
        <fullName evidence="2">Secretion system C-terminal sorting domain-containing protein</fullName>
    </recommendedName>
</protein>
<organism evidence="3 4">
    <name type="scientific">Thermaurantimonas aggregans</name>
    <dbReference type="NCBI Taxonomy" id="2173829"/>
    <lineage>
        <taxon>Bacteria</taxon>
        <taxon>Pseudomonadati</taxon>
        <taxon>Bacteroidota</taxon>
        <taxon>Flavobacteriia</taxon>
        <taxon>Flavobacteriales</taxon>
        <taxon>Schleiferiaceae</taxon>
        <taxon>Thermaurantimonas</taxon>
    </lineage>
</organism>
<dbReference type="NCBIfam" id="TIGR04183">
    <property type="entry name" value="Por_Secre_tail"/>
    <property type="match status" value="1"/>
</dbReference>
<name>A0A401XJR0_9FLAO</name>
<evidence type="ECO:0000259" key="2">
    <source>
        <dbReference type="Pfam" id="PF18962"/>
    </source>
</evidence>
<keyword evidence="4" id="KW-1185">Reference proteome</keyword>
<evidence type="ECO:0000313" key="3">
    <source>
        <dbReference type="EMBL" id="GCD77248.1"/>
    </source>
</evidence>